<evidence type="ECO:0000313" key="1">
    <source>
        <dbReference type="EMBL" id="AUX10084.1"/>
    </source>
</evidence>
<name>A0A343TLW2_9EURY</name>
<reference evidence="2" key="1">
    <citation type="submission" date="2017-11" db="EMBL/GenBank/DDBJ databases">
        <title>Phenotypic and genomic properties of facultatively anaerobic sulfur-reducing natronoarchaea from hypersaline soda lakes.</title>
        <authorList>
            <person name="Sorokin D.Y."/>
            <person name="Kublanov I.V."/>
            <person name="Roman P."/>
            <person name="Sinninghe Damste J.S."/>
            <person name="Golyshin P.N."/>
            <person name="Rojo D."/>
            <person name="Ciordia S."/>
            <person name="Mena M.D.C."/>
            <person name="Ferrer M."/>
            <person name="Messina E."/>
            <person name="Smedile F."/>
            <person name="La Spada G."/>
            <person name="La Cono V."/>
            <person name="Yakimov M.M."/>
        </authorList>
    </citation>
    <scope>NUCLEOTIDE SEQUENCE [LARGE SCALE GENOMIC DNA]</scope>
    <source>
        <strain evidence="2">AArc-Sl</strain>
    </source>
</reference>
<evidence type="ECO:0000313" key="2">
    <source>
        <dbReference type="Proteomes" id="UP000263012"/>
    </source>
</evidence>
<keyword evidence="2" id="KW-1185">Reference proteome</keyword>
<organism evidence="1 2">
    <name type="scientific">Halalkaliarchaeum desulfuricum</name>
    <dbReference type="NCBI Taxonomy" id="2055893"/>
    <lineage>
        <taxon>Archaea</taxon>
        <taxon>Methanobacteriati</taxon>
        <taxon>Methanobacteriota</taxon>
        <taxon>Stenosarchaea group</taxon>
        <taxon>Halobacteria</taxon>
        <taxon>Halobacteriales</taxon>
        <taxon>Haloferacaceae</taxon>
        <taxon>Halalkaliarchaeum</taxon>
    </lineage>
</organism>
<proteinExistence type="predicted"/>
<dbReference type="AlphaFoldDB" id="A0A343TLW2"/>
<dbReference type="Proteomes" id="UP000263012">
    <property type="component" value="Chromosome"/>
</dbReference>
<gene>
    <name evidence="1" type="ORF">AArcSl_2463</name>
</gene>
<dbReference type="EMBL" id="CP025066">
    <property type="protein sequence ID" value="AUX10084.1"/>
    <property type="molecule type" value="Genomic_DNA"/>
</dbReference>
<protein>
    <submittedName>
        <fullName evidence="1">Uncharacterized protein</fullName>
    </submittedName>
</protein>
<dbReference type="KEGG" id="hdf:AArcSl_2463"/>
<sequence length="75" mass="8413">MRSTARRLRDGFVFVADQLSTLLGTFFVSVLDPGISRRAPPVQRPRVADWKGHKELARADVRFLGVFRAGVTDLD</sequence>
<accession>A0A343TLW2</accession>